<dbReference type="Proteomes" id="UP000239469">
    <property type="component" value="Unassembled WGS sequence"/>
</dbReference>
<gene>
    <name evidence="2" type="ORF">BUE93_07770</name>
</gene>
<feature type="region of interest" description="Disordered" evidence="1">
    <location>
        <begin position="1"/>
        <end position="28"/>
    </location>
</feature>
<feature type="compositionally biased region" description="Basic residues" evidence="1">
    <location>
        <begin position="1"/>
        <end position="23"/>
    </location>
</feature>
<comment type="caution">
    <text evidence="2">The sequence shown here is derived from an EMBL/GenBank/DDBJ whole genome shotgun (WGS) entry which is preliminary data.</text>
</comment>
<evidence type="ECO:0000256" key="1">
    <source>
        <dbReference type="SAM" id="MobiDB-lite"/>
    </source>
</evidence>
<sequence>MTIKHKTKKQSRYKKPFHKKGPKQKGGNWNVNVAIDDHVILHIESEKEVNTIKDLIRTDVEVTLIQKPESLKERIKSALKALKAIFVSK</sequence>
<dbReference type="AlphaFoldDB" id="A0A2S9X6A3"/>
<reference evidence="2 3" key="1">
    <citation type="submission" date="2017-01" db="EMBL/GenBank/DDBJ databases">
        <title>New insights into the genetic diversity of Chromobacterium isolated from tropical freshwater lake.</title>
        <authorList>
            <person name="Santos A.B."/>
            <person name="Nascimento A.M."/>
            <person name="Da Silva P.C."/>
        </authorList>
    </citation>
    <scope>NUCLEOTIDE SEQUENCE [LARGE SCALE GENOMIC DNA]</scope>
    <source>
        <strain evidence="2 3">56AF</strain>
    </source>
</reference>
<protein>
    <submittedName>
        <fullName evidence="2">Uncharacterized protein</fullName>
    </submittedName>
</protein>
<name>A0A2S9X6A3_9NEIS</name>
<evidence type="ECO:0000313" key="3">
    <source>
        <dbReference type="Proteomes" id="UP000239469"/>
    </source>
</evidence>
<evidence type="ECO:0000313" key="2">
    <source>
        <dbReference type="EMBL" id="PRP71258.1"/>
    </source>
</evidence>
<dbReference type="RefSeq" id="WP_106076377.1">
    <property type="nucleotide sequence ID" value="NZ_MTBD01000016.1"/>
</dbReference>
<organism evidence="2 3">
    <name type="scientific">Chromobacterium amazonense</name>
    <dbReference type="NCBI Taxonomy" id="1382803"/>
    <lineage>
        <taxon>Bacteria</taxon>
        <taxon>Pseudomonadati</taxon>
        <taxon>Pseudomonadota</taxon>
        <taxon>Betaproteobacteria</taxon>
        <taxon>Neisseriales</taxon>
        <taxon>Chromobacteriaceae</taxon>
        <taxon>Chromobacterium</taxon>
    </lineage>
</organism>
<accession>A0A2S9X6A3</accession>
<dbReference type="EMBL" id="MTBD01000016">
    <property type="protein sequence ID" value="PRP71258.1"/>
    <property type="molecule type" value="Genomic_DNA"/>
</dbReference>
<proteinExistence type="predicted"/>